<dbReference type="AlphaFoldDB" id="A0A3M7P574"/>
<name>A0A3M7P574_BRAPC</name>
<evidence type="ECO:0000313" key="4">
    <source>
        <dbReference type="Proteomes" id="UP000276133"/>
    </source>
</evidence>
<proteinExistence type="inferred from homology"/>
<keyword evidence="1" id="KW-0812">Transmembrane</keyword>
<keyword evidence="1" id="KW-0735">Signal-anchor</keyword>
<keyword evidence="1" id="KW-0333">Golgi apparatus</keyword>
<feature type="non-terminal residue" evidence="3">
    <location>
        <position position="1"/>
    </location>
</feature>
<comment type="subcellular location">
    <subcellularLocation>
        <location evidence="1">Golgi apparatus</location>
        <location evidence="1">Golgi stack membrane</location>
        <topology evidence="1">Single-pass type II membrane protein</topology>
    </subcellularLocation>
</comment>
<evidence type="ECO:0000256" key="1">
    <source>
        <dbReference type="RuleBase" id="RU364016"/>
    </source>
</evidence>
<sequence>KKYEAVINESPQDSEHWPLGLNQPLKNPNPQSNYRWKYFDEHFLYDYLYTNQTLDENFRENIKKIKQHIIDAINNKEIDKFNLKRMINGYILNDPWFGTYYVVDAAIENVKTKKHSIKRFHLMRPLTEISVELFENSGSKKINVLVP</sequence>
<dbReference type="GO" id="GO:0032580">
    <property type="term" value="C:Golgi cisterna membrane"/>
    <property type="evidence" value="ECO:0007669"/>
    <property type="project" value="UniProtKB-SubCell"/>
</dbReference>
<gene>
    <name evidence="3" type="ORF">BpHYR1_002584</name>
</gene>
<feature type="non-terminal residue" evidence="3">
    <location>
        <position position="147"/>
    </location>
</feature>
<evidence type="ECO:0000313" key="3">
    <source>
        <dbReference type="EMBL" id="RMZ94079.1"/>
    </source>
</evidence>
<comment type="caution">
    <text evidence="3">The sequence shown here is derived from an EMBL/GenBank/DDBJ whole genome shotgun (WGS) entry which is preliminary data.</text>
</comment>
<protein>
    <recommendedName>
        <fullName evidence="1">Hexosyltransferase</fullName>
        <ecNumber evidence="1">2.4.1.-</ecNumber>
    </recommendedName>
</protein>
<dbReference type="Pfam" id="PF05679">
    <property type="entry name" value="CHGN"/>
    <property type="match status" value="1"/>
</dbReference>
<reference evidence="3 4" key="1">
    <citation type="journal article" date="2018" name="Sci. Rep.">
        <title>Genomic signatures of local adaptation to the degree of environmental predictability in rotifers.</title>
        <authorList>
            <person name="Franch-Gras L."/>
            <person name="Hahn C."/>
            <person name="Garcia-Roger E.M."/>
            <person name="Carmona M.J."/>
            <person name="Serra M."/>
            <person name="Gomez A."/>
        </authorList>
    </citation>
    <scope>NUCLEOTIDE SEQUENCE [LARGE SCALE GENOMIC DNA]</scope>
    <source>
        <strain evidence="3">HYR1</strain>
    </source>
</reference>
<evidence type="ECO:0000256" key="2">
    <source>
        <dbReference type="SAM" id="MobiDB-lite"/>
    </source>
</evidence>
<accession>A0A3M7P574</accession>
<dbReference type="EMBL" id="REGN01013318">
    <property type="protein sequence ID" value="RMZ94079.1"/>
    <property type="molecule type" value="Genomic_DNA"/>
</dbReference>
<dbReference type="InterPro" id="IPR008428">
    <property type="entry name" value="Chond_GalNAc"/>
</dbReference>
<comment type="similarity">
    <text evidence="1">Belongs to the chondroitin N-acetylgalactosaminyltransferase family.</text>
</comment>
<dbReference type="GO" id="GO:0008376">
    <property type="term" value="F:acetylgalactosaminyltransferase activity"/>
    <property type="evidence" value="ECO:0007669"/>
    <property type="project" value="InterPro"/>
</dbReference>
<dbReference type="STRING" id="10195.A0A3M7P574"/>
<organism evidence="3 4">
    <name type="scientific">Brachionus plicatilis</name>
    <name type="common">Marine rotifer</name>
    <name type="synonym">Brachionus muelleri</name>
    <dbReference type="NCBI Taxonomy" id="10195"/>
    <lineage>
        <taxon>Eukaryota</taxon>
        <taxon>Metazoa</taxon>
        <taxon>Spiralia</taxon>
        <taxon>Gnathifera</taxon>
        <taxon>Rotifera</taxon>
        <taxon>Eurotatoria</taxon>
        <taxon>Monogononta</taxon>
        <taxon>Pseudotrocha</taxon>
        <taxon>Ploima</taxon>
        <taxon>Brachionidae</taxon>
        <taxon>Brachionus</taxon>
    </lineage>
</organism>
<dbReference type="EC" id="2.4.1.-" evidence="1"/>
<dbReference type="Proteomes" id="UP000276133">
    <property type="component" value="Unassembled WGS sequence"/>
</dbReference>
<feature type="region of interest" description="Disordered" evidence="2">
    <location>
        <begin position="1"/>
        <end position="21"/>
    </location>
</feature>
<keyword evidence="1" id="KW-0808">Transferase</keyword>
<keyword evidence="4" id="KW-1185">Reference proteome</keyword>